<protein>
    <submittedName>
        <fullName evidence="1">Uncharacterized protein</fullName>
    </submittedName>
</protein>
<name>X0TJN5_9ZZZZ</name>
<organism evidence="1">
    <name type="scientific">marine sediment metagenome</name>
    <dbReference type="NCBI Taxonomy" id="412755"/>
    <lineage>
        <taxon>unclassified sequences</taxon>
        <taxon>metagenomes</taxon>
        <taxon>ecological metagenomes</taxon>
    </lineage>
</organism>
<comment type="caution">
    <text evidence="1">The sequence shown here is derived from an EMBL/GenBank/DDBJ whole genome shotgun (WGS) entry which is preliminary data.</text>
</comment>
<evidence type="ECO:0000313" key="1">
    <source>
        <dbReference type="EMBL" id="GAF76315.1"/>
    </source>
</evidence>
<accession>X0TJN5</accession>
<proteinExistence type="predicted"/>
<gene>
    <name evidence="1" type="ORF">S01H1_17951</name>
</gene>
<sequence length="158" mass="17143">MEEVKNFPTMIIPNGTDISVNENGQLTIRTPGNLVIQNSGVYAVIESASGSVRIDPDVKVEAVSVQAADSCFVAGQLTAWRVRAQTITLEKGAQANIMLQESESLELDRNARLVGNFASEKELYLMLGRFSRELRDLPNGLFANDQSSAEIPANTSAE</sequence>
<reference evidence="1" key="1">
    <citation type="journal article" date="2014" name="Front. Microbiol.">
        <title>High frequency of phylogenetically diverse reductive dehalogenase-homologous genes in deep subseafloor sedimentary metagenomes.</title>
        <authorList>
            <person name="Kawai M."/>
            <person name="Futagami T."/>
            <person name="Toyoda A."/>
            <person name="Takaki Y."/>
            <person name="Nishi S."/>
            <person name="Hori S."/>
            <person name="Arai W."/>
            <person name="Tsubouchi T."/>
            <person name="Morono Y."/>
            <person name="Uchiyama I."/>
            <person name="Ito T."/>
            <person name="Fujiyama A."/>
            <person name="Inagaki F."/>
            <person name="Takami H."/>
        </authorList>
    </citation>
    <scope>NUCLEOTIDE SEQUENCE</scope>
    <source>
        <strain evidence="1">Expedition CK06-06</strain>
    </source>
</reference>
<dbReference type="EMBL" id="BARS01009556">
    <property type="protein sequence ID" value="GAF76315.1"/>
    <property type="molecule type" value="Genomic_DNA"/>
</dbReference>
<feature type="non-terminal residue" evidence="1">
    <location>
        <position position="158"/>
    </location>
</feature>
<dbReference type="AlphaFoldDB" id="X0TJN5"/>